<dbReference type="InParanoid" id="A0A316VP55"/>
<feature type="compositionally biased region" description="Basic and acidic residues" evidence="1">
    <location>
        <begin position="467"/>
        <end position="484"/>
    </location>
</feature>
<keyword evidence="2" id="KW-1133">Transmembrane helix</keyword>
<dbReference type="OrthoDB" id="3251775at2759"/>
<dbReference type="RefSeq" id="XP_025366472.1">
    <property type="nucleotide sequence ID" value="XM_025517217.1"/>
</dbReference>
<keyword evidence="2" id="KW-0812">Transmembrane</keyword>
<keyword evidence="4" id="KW-1185">Reference proteome</keyword>
<gene>
    <name evidence="3" type="ORF">IE81DRAFT_369190</name>
</gene>
<evidence type="ECO:0000256" key="1">
    <source>
        <dbReference type="SAM" id="MobiDB-lite"/>
    </source>
</evidence>
<dbReference type="AlphaFoldDB" id="A0A316VP55"/>
<protein>
    <submittedName>
        <fullName evidence="3">Uncharacterized protein</fullName>
    </submittedName>
</protein>
<feature type="transmembrane region" description="Helical" evidence="2">
    <location>
        <begin position="229"/>
        <end position="249"/>
    </location>
</feature>
<keyword evidence="2" id="KW-0472">Membrane</keyword>
<feature type="transmembrane region" description="Helical" evidence="2">
    <location>
        <begin position="138"/>
        <end position="160"/>
    </location>
</feature>
<sequence>MSFEPYVDGGHLILSPSGHYIPADTLQREYHVEVFRYALIAIYAMYLWEWIVTLHEEVARWKELLKGQFLPVNICLLVSRYSTIAALVASAVVFFGDSVPNCQAGLNLVYVFFQPGQICHVIISVLRVHALSNGSNQIWRPLSVLGFVTCVIWIAAIPFFKAGPVEPAMAVHYQPVCQPLPSPAFRVMGWGAAAGFDIIMYVVSTMLISSRLLSAFSPKAKRFMHDTTTFLFLVSITANLSCFFTILFYKNLILANVPIPIQFVLNSVVATRIVLHTDVWMDRGKTGLLVLPRSTDINHRGLGPAGKPYSENDIAIALGGARAAPRASQASAGYVEGGGFEAPFIDRPYDGHRRGSNSKVEGALRFFNRRDASHTTFHHGHPLTPRTDRSAEDASVEVMKTDEAGAPSFIMETTPTFVPADSPPTRHIRPSTATSSIRNFGGDERERQTSGHSSQPSRSGAQSVPARDNDGRLRITTEILTTRE</sequence>
<reference evidence="3 4" key="1">
    <citation type="journal article" date="2018" name="Mol. Biol. Evol.">
        <title>Broad Genomic Sampling Reveals a Smut Pathogenic Ancestry of the Fungal Clade Ustilaginomycotina.</title>
        <authorList>
            <person name="Kijpornyongpan T."/>
            <person name="Mondo S.J."/>
            <person name="Barry K."/>
            <person name="Sandor L."/>
            <person name="Lee J."/>
            <person name="Lipzen A."/>
            <person name="Pangilinan J."/>
            <person name="LaButti K."/>
            <person name="Hainaut M."/>
            <person name="Henrissat B."/>
            <person name="Grigoriev I.V."/>
            <person name="Spatafora J.W."/>
            <person name="Aime M.C."/>
        </authorList>
    </citation>
    <scope>NUCLEOTIDE SEQUENCE [LARGE SCALE GENOMIC DNA]</scope>
    <source>
        <strain evidence="3 4">MCA 4658</strain>
    </source>
</reference>
<organism evidence="3 4">
    <name type="scientific">Ceraceosorus guamensis</name>
    <dbReference type="NCBI Taxonomy" id="1522189"/>
    <lineage>
        <taxon>Eukaryota</taxon>
        <taxon>Fungi</taxon>
        <taxon>Dikarya</taxon>
        <taxon>Basidiomycota</taxon>
        <taxon>Ustilaginomycotina</taxon>
        <taxon>Exobasidiomycetes</taxon>
        <taxon>Ceraceosorales</taxon>
        <taxon>Ceraceosoraceae</taxon>
        <taxon>Ceraceosorus</taxon>
    </lineage>
</organism>
<feature type="transmembrane region" description="Helical" evidence="2">
    <location>
        <begin position="34"/>
        <end position="53"/>
    </location>
</feature>
<feature type="transmembrane region" description="Helical" evidence="2">
    <location>
        <begin position="188"/>
        <end position="208"/>
    </location>
</feature>
<proteinExistence type="predicted"/>
<feature type="compositionally biased region" description="Polar residues" evidence="1">
    <location>
        <begin position="450"/>
        <end position="462"/>
    </location>
</feature>
<feature type="transmembrane region" description="Helical" evidence="2">
    <location>
        <begin position="108"/>
        <end position="126"/>
    </location>
</feature>
<dbReference type="EMBL" id="KZ819477">
    <property type="protein sequence ID" value="PWN39312.1"/>
    <property type="molecule type" value="Genomic_DNA"/>
</dbReference>
<dbReference type="Proteomes" id="UP000245783">
    <property type="component" value="Unassembled WGS sequence"/>
</dbReference>
<feature type="region of interest" description="Disordered" evidence="1">
    <location>
        <begin position="416"/>
        <end position="484"/>
    </location>
</feature>
<feature type="transmembrane region" description="Helical" evidence="2">
    <location>
        <begin position="74"/>
        <end position="96"/>
    </location>
</feature>
<feature type="region of interest" description="Disordered" evidence="1">
    <location>
        <begin position="374"/>
        <end position="394"/>
    </location>
</feature>
<accession>A0A316VP55</accession>
<evidence type="ECO:0000313" key="3">
    <source>
        <dbReference type="EMBL" id="PWN39312.1"/>
    </source>
</evidence>
<name>A0A316VP55_9BASI</name>
<evidence type="ECO:0000256" key="2">
    <source>
        <dbReference type="SAM" id="Phobius"/>
    </source>
</evidence>
<dbReference type="GeneID" id="37039087"/>
<evidence type="ECO:0000313" key="4">
    <source>
        <dbReference type="Proteomes" id="UP000245783"/>
    </source>
</evidence>